<dbReference type="EMBL" id="CP000807">
    <property type="protein sequence ID" value="ACB54429.1"/>
    <property type="molecule type" value="Genomic_DNA"/>
</dbReference>
<dbReference type="HOGENOM" id="CLU_3396081_0_0_3"/>
<sequence length="31" mass="3547">MVGELAAQVQGLVEEMAWLKRQFQEQLLTVT</sequence>
<gene>
    <name evidence="1" type="ordered locus">cce_5083</name>
</gene>
<evidence type="ECO:0000313" key="2">
    <source>
        <dbReference type="Proteomes" id="UP000001203"/>
    </source>
</evidence>
<dbReference type="KEGG" id="cyt:cce_5083"/>
<accession>B1X2R8</accession>
<dbReference type="AlphaFoldDB" id="B1X2R8"/>
<dbReference type="STRING" id="43989.cce_5083"/>
<proteinExistence type="predicted"/>
<evidence type="ECO:0000313" key="1">
    <source>
        <dbReference type="EMBL" id="ACB54429.1"/>
    </source>
</evidence>
<organism evidence="1 2">
    <name type="scientific">Crocosphaera subtropica (strain ATCC 51142 / BH68)</name>
    <name type="common">Cyanothece sp. (strain ATCC 51142)</name>
    <dbReference type="NCBI Taxonomy" id="43989"/>
    <lineage>
        <taxon>Bacteria</taxon>
        <taxon>Bacillati</taxon>
        <taxon>Cyanobacteriota</taxon>
        <taxon>Cyanophyceae</taxon>
        <taxon>Oscillatoriophycideae</taxon>
        <taxon>Chroococcales</taxon>
        <taxon>Aphanothecaceae</taxon>
        <taxon>Crocosphaera</taxon>
        <taxon>Crocosphaera subtropica</taxon>
    </lineage>
</organism>
<reference evidence="1 2" key="1">
    <citation type="journal article" date="2008" name="Proc. Natl. Acad. Sci. U.S.A.">
        <title>The genome of Cyanothece 51142, a unicellular diazotrophic cyanobacterium important in the marine nitrogen cycle.</title>
        <authorList>
            <person name="Welsh E.A."/>
            <person name="Liberton M."/>
            <person name="Stoeckel J."/>
            <person name="Loh T."/>
            <person name="Elvitigala T."/>
            <person name="Wang C."/>
            <person name="Wollam A."/>
            <person name="Fulton R.S."/>
            <person name="Clifton S.W."/>
            <person name="Jacobs J.M."/>
            <person name="Aurora R."/>
            <person name="Ghosh B.K."/>
            <person name="Sherman L.A."/>
            <person name="Smith R.D."/>
            <person name="Wilson R.K."/>
            <person name="Pakrasi H.B."/>
        </authorList>
    </citation>
    <scope>NUCLEOTIDE SEQUENCE [LARGE SCALE GENOMIC DNA]</scope>
    <source>
        <strain evidence="2">ATCC 51142 / BH68</strain>
    </source>
</reference>
<name>B1X2R8_CROS5</name>
<protein>
    <submittedName>
        <fullName evidence="1">Uncharacterized protein</fullName>
    </submittedName>
</protein>
<keyword evidence="2" id="KW-1185">Reference proteome</keyword>
<dbReference type="Proteomes" id="UP000001203">
    <property type="component" value="Chromosome linear"/>
</dbReference>